<keyword evidence="2" id="KW-0812">Transmembrane</keyword>
<comment type="caution">
    <text evidence="3">The sequence shown here is derived from an EMBL/GenBank/DDBJ whole genome shotgun (WGS) entry which is preliminary data.</text>
</comment>
<protein>
    <recommendedName>
        <fullName evidence="5">DUF3060 domain-containing protein</fullName>
    </recommendedName>
</protein>
<dbReference type="Proteomes" id="UP000093819">
    <property type="component" value="Unassembled WGS sequence"/>
</dbReference>
<accession>A0A1A3N6V2</accession>
<dbReference type="AlphaFoldDB" id="A0A1A3N6V2"/>
<keyword evidence="2" id="KW-1133">Transmembrane helix</keyword>
<dbReference type="Pfam" id="PF11259">
    <property type="entry name" value="DUF3060"/>
    <property type="match status" value="1"/>
</dbReference>
<organism evidence="3 4">
    <name type="scientific">Mycobacterium asiaticum</name>
    <dbReference type="NCBI Taxonomy" id="1790"/>
    <lineage>
        <taxon>Bacteria</taxon>
        <taxon>Bacillati</taxon>
        <taxon>Actinomycetota</taxon>
        <taxon>Actinomycetes</taxon>
        <taxon>Mycobacteriales</taxon>
        <taxon>Mycobacteriaceae</taxon>
        <taxon>Mycobacterium</taxon>
    </lineage>
</organism>
<reference evidence="3 4" key="1">
    <citation type="submission" date="2016-06" db="EMBL/GenBank/DDBJ databases">
        <authorList>
            <person name="Kjaerup R.B."/>
            <person name="Dalgaard T.S."/>
            <person name="Juul-Madsen H.R."/>
        </authorList>
    </citation>
    <scope>NUCLEOTIDE SEQUENCE [LARGE SCALE GENOMIC DNA]</scope>
    <source>
        <strain evidence="3 4">1245335.1</strain>
    </source>
</reference>
<evidence type="ECO:0000313" key="4">
    <source>
        <dbReference type="Proteomes" id="UP000093819"/>
    </source>
</evidence>
<evidence type="ECO:0008006" key="5">
    <source>
        <dbReference type="Google" id="ProtNLM"/>
    </source>
</evidence>
<dbReference type="InterPro" id="IPR021417">
    <property type="entry name" value="DUF3060"/>
</dbReference>
<gene>
    <name evidence="3" type="ORF">A5635_04800</name>
</gene>
<keyword evidence="2" id="KW-0472">Membrane</keyword>
<feature type="compositionally biased region" description="Low complexity" evidence="1">
    <location>
        <begin position="136"/>
        <end position="157"/>
    </location>
</feature>
<dbReference type="EMBL" id="LZLR01000186">
    <property type="protein sequence ID" value="OBK17526.1"/>
    <property type="molecule type" value="Genomic_DNA"/>
</dbReference>
<dbReference type="RefSeq" id="WP_065037265.1">
    <property type="nucleotide sequence ID" value="NZ_LZLR01000186.1"/>
</dbReference>
<evidence type="ECO:0000256" key="2">
    <source>
        <dbReference type="SAM" id="Phobius"/>
    </source>
</evidence>
<feature type="transmembrane region" description="Helical" evidence="2">
    <location>
        <begin position="84"/>
        <end position="108"/>
    </location>
</feature>
<feature type="region of interest" description="Disordered" evidence="1">
    <location>
        <begin position="1"/>
        <end position="57"/>
    </location>
</feature>
<proteinExistence type="predicted"/>
<sequence>MNPEDDPEARIRELEQPLSNQAHASELGQGANYNYPPPPPGPVPPPAGSGMTPPPMSPNLAPPSYGYESPYPGATPRSSSGMRWFWILAGVGVLSVLLLVGGIAAYAARQFSHGDLVVESPTETTSALPTPSGRAPSTVKTHVPSSSPSPSPSVTAPAAQPVIVSGINESRTLACDGGISVTVSGISNTVVLTGHCANVTVSGLQNVITVDSADEIEASGLNNKVTYHTGSPKISKLGNGNVVEQG</sequence>
<dbReference type="OrthoDB" id="4697236at2"/>
<evidence type="ECO:0000313" key="3">
    <source>
        <dbReference type="EMBL" id="OBK17526.1"/>
    </source>
</evidence>
<feature type="compositionally biased region" description="Pro residues" evidence="1">
    <location>
        <begin position="35"/>
        <end position="57"/>
    </location>
</feature>
<evidence type="ECO:0000256" key="1">
    <source>
        <dbReference type="SAM" id="MobiDB-lite"/>
    </source>
</evidence>
<name>A0A1A3N6V2_MYCAS</name>
<feature type="region of interest" description="Disordered" evidence="1">
    <location>
        <begin position="122"/>
        <end position="157"/>
    </location>
</feature>